<protein>
    <recommendedName>
        <fullName evidence="7">Cytochrome b561 bacterial/Ni-hydrogenase domain-containing protein</fullName>
    </recommendedName>
</protein>
<evidence type="ECO:0000256" key="5">
    <source>
        <dbReference type="ARBA" id="ARBA00023136"/>
    </source>
</evidence>
<keyword evidence="9" id="KW-1185">Reference proteome</keyword>
<gene>
    <name evidence="8" type="ORF">A19Y_4451</name>
</gene>
<accession>A0A073CYF4</accession>
<feature type="transmembrane region" description="Helical" evidence="6">
    <location>
        <begin position="141"/>
        <end position="163"/>
    </location>
</feature>
<keyword evidence="4 6" id="KW-1133">Transmembrane helix</keyword>
<evidence type="ECO:0000259" key="7">
    <source>
        <dbReference type="Pfam" id="PF01292"/>
    </source>
</evidence>
<dbReference type="EMBL" id="CM002803">
    <property type="protein sequence ID" value="KEI69100.1"/>
    <property type="molecule type" value="Genomic_DNA"/>
</dbReference>
<dbReference type="Gene3D" id="1.20.950.20">
    <property type="entry name" value="Transmembrane di-heme cytochromes, Chain C"/>
    <property type="match status" value="1"/>
</dbReference>
<dbReference type="Pfam" id="PF01292">
    <property type="entry name" value="Ni_hydr_CYTB"/>
    <property type="match status" value="1"/>
</dbReference>
<evidence type="ECO:0000256" key="2">
    <source>
        <dbReference type="ARBA" id="ARBA00022475"/>
    </source>
</evidence>
<comment type="subcellular location">
    <subcellularLocation>
        <location evidence="1">Cell membrane</location>
        <topology evidence="1">Multi-pass membrane protein</topology>
    </subcellularLocation>
</comment>
<dbReference type="RefSeq" id="WP_042156699.1">
    <property type="nucleotide sequence ID" value="NZ_CM002803.1"/>
</dbReference>
<dbReference type="eggNOG" id="COG1333">
    <property type="taxonomic scope" value="Bacteria"/>
</dbReference>
<keyword evidence="2" id="KW-1003">Cell membrane</keyword>
<dbReference type="InterPro" id="IPR011577">
    <property type="entry name" value="Cyt_b561_bac/Ni-Hgenase"/>
</dbReference>
<name>A0A073CYF4_PLAA1</name>
<dbReference type="STRING" id="388467.A19Y_4451"/>
<keyword evidence="3 6" id="KW-0812">Transmembrane</keyword>
<evidence type="ECO:0000256" key="6">
    <source>
        <dbReference type="SAM" id="Phobius"/>
    </source>
</evidence>
<dbReference type="SUPFAM" id="SSF81342">
    <property type="entry name" value="Transmembrane di-heme cytochromes"/>
    <property type="match status" value="1"/>
</dbReference>
<dbReference type="GO" id="GO:0022904">
    <property type="term" value="P:respiratory electron transport chain"/>
    <property type="evidence" value="ECO:0007669"/>
    <property type="project" value="InterPro"/>
</dbReference>
<feature type="transmembrane region" description="Helical" evidence="6">
    <location>
        <begin position="54"/>
        <end position="78"/>
    </location>
</feature>
<feature type="domain" description="Cytochrome b561 bacterial/Ni-hydrogenase" evidence="7">
    <location>
        <begin position="8"/>
        <end position="175"/>
    </location>
</feature>
<sequence>MSKSQPYQPLFLRVSHALNAFLVLGAFITGFLVYDSYDRRFGGLGLTEEKRSLINIHGTFGFFLLFVYLVFLVYSLIAQRKKLIQGNTLQTLTQTNKPAWWYTLLRISNTLALIAVSLAVISGKFQLEDWLPNGELNHLWYFAHLIAWVIILFSIMIHVLMAIKVGGIPLIISMFNPNFQPQDHPKLWLGNVRNWFYQVLNK</sequence>
<evidence type="ECO:0000256" key="3">
    <source>
        <dbReference type="ARBA" id="ARBA00022692"/>
    </source>
</evidence>
<dbReference type="PATRIC" id="fig|388467.6.peg.4390"/>
<evidence type="ECO:0000313" key="9">
    <source>
        <dbReference type="Proteomes" id="UP000027395"/>
    </source>
</evidence>
<evidence type="ECO:0000313" key="8">
    <source>
        <dbReference type="EMBL" id="KEI69100.1"/>
    </source>
</evidence>
<evidence type="ECO:0000256" key="4">
    <source>
        <dbReference type="ARBA" id="ARBA00022989"/>
    </source>
</evidence>
<feature type="transmembrane region" description="Helical" evidence="6">
    <location>
        <begin position="99"/>
        <end position="121"/>
    </location>
</feature>
<dbReference type="AlphaFoldDB" id="A0A073CYF4"/>
<organism evidence="8 9">
    <name type="scientific">Planktothrix agardhii (strain NIVA-CYA 126/8)</name>
    <dbReference type="NCBI Taxonomy" id="388467"/>
    <lineage>
        <taxon>Bacteria</taxon>
        <taxon>Bacillati</taxon>
        <taxon>Cyanobacteriota</taxon>
        <taxon>Cyanophyceae</taxon>
        <taxon>Oscillatoriophycideae</taxon>
        <taxon>Oscillatoriales</taxon>
        <taxon>Microcoleaceae</taxon>
        <taxon>Planktothrix</taxon>
    </lineage>
</organism>
<dbReference type="HOGENOM" id="CLU_104593_0_0_3"/>
<evidence type="ECO:0000256" key="1">
    <source>
        <dbReference type="ARBA" id="ARBA00004651"/>
    </source>
</evidence>
<reference evidence="8 9" key="1">
    <citation type="journal article" date="2014" name="Appl. Environ. Microbiol.">
        <title>Elucidation of insertion elements encoded on plasmids and in vitro construction of shuttle vectors from the toxic cyanobacterium Planktothrix.</title>
        <authorList>
            <person name="Christiansen G."/>
            <person name="Goesmann A."/>
            <person name="Kurmayer R."/>
        </authorList>
    </citation>
    <scope>NUCLEOTIDE SEQUENCE [LARGE SCALE GENOMIC DNA]</scope>
    <source>
        <strain evidence="8 9">NIVA-CYA 126/8</strain>
    </source>
</reference>
<dbReference type="Proteomes" id="UP000027395">
    <property type="component" value="Chromosome"/>
</dbReference>
<dbReference type="InterPro" id="IPR016174">
    <property type="entry name" value="Di-haem_cyt_TM"/>
</dbReference>
<keyword evidence="5 6" id="KW-0472">Membrane</keyword>
<proteinExistence type="predicted"/>
<dbReference type="GO" id="GO:0005886">
    <property type="term" value="C:plasma membrane"/>
    <property type="evidence" value="ECO:0007669"/>
    <property type="project" value="UniProtKB-SubCell"/>
</dbReference>
<feature type="transmembrane region" description="Helical" evidence="6">
    <location>
        <begin position="12"/>
        <end position="34"/>
    </location>
</feature>
<dbReference type="GO" id="GO:0009055">
    <property type="term" value="F:electron transfer activity"/>
    <property type="evidence" value="ECO:0007669"/>
    <property type="project" value="InterPro"/>
</dbReference>